<name>A0ABZ1HXK1_9PSEU</name>
<organism evidence="4 5">
    <name type="scientific">Amycolatopsis rhabdoformis</name>
    <dbReference type="NCBI Taxonomy" id="1448059"/>
    <lineage>
        <taxon>Bacteria</taxon>
        <taxon>Bacillati</taxon>
        <taxon>Actinomycetota</taxon>
        <taxon>Actinomycetes</taxon>
        <taxon>Pseudonocardiales</taxon>
        <taxon>Pseudonocardiaceae</taxon>
        <taxon>Amycolatopsis</taxon>
    </lineage>
</organism>
<dbReference type="InterPro" id="IPR036663">
    <property type="entry name" value="Fumarylacetoacetase_C_sf"/>
</dbReference>
<keyword evidence="5" id="KW-1185">Reference proteome</keyword>
<evidence type="ECO:0000313" key="5">
    <source>
        <dbReference type="Proteomes" id="UP001330812"/>
    </source>
</evidence>
<dbReference type="InterPro" id="IPR011234">
    <property type="entry name" value="Fumarylacetoacetase-like_C"/>
</dbReference>
<feature type="domain" description="Fumarylacetoacetase-like C-terminal" evidence="3">
    <location>
        <begin position="67"/>
        <end position="271"/>
    </location>
</feature>
<keyword evidence="2" id="KW-0479">Metal-binding</keyword>
<dbReference type="Pfam" id="PF01557">
    <property type="entry name" value="FAA_hydrolase"/>
    <property type="match status" value="1"/>
</dbReference>
<evidence type="ECO:0000313" key="4">
    <source>
        <dbReference type="EMBL" id="WSE26282.1"/>
    </source>
</evidence>
<dbReference type="Gene3D" id="3.90.850.10">
    <property type="entry name" value="Fumarylacetoacetase-like, C-terminal domain"/>
    <property type="match status" value="1"/>
</dbReference>
<gene>
    <name evidence="4" type="ORF">VSH64_25750</name>
</gene>
<reference evidence="4 5" key="1">
    <citation type="journal article" date="2015" name="Int. J. Syst. Evol. Microbiol.">
        <title>Amycolatopsis rhabdoformis sp. nov., an actinomycete isolated from a tropical forest soil.</title>
        <authorList>
            <person name="Souza W.R."/>
            <person name="Silva R.E."/>
            <person name="Goodfellow M."/>
            <person name="Busarakam K."/>
            <person name="Figueiro F.S."/>
            <person name="Ferreira D."/>
            <person name="Rodrigues-Filho E."/>
            <person name="Moraes L.A.B."/>
            <person name="Zucchi T.D."/>
        </authorList>
    </citation>
    <scope>NUCLEOTIDE SEQUENCE [LARGE SCALE GENOMIC DNA]</scope>
    <source>
        <strain evidence="4 5">NCIMB 14900</strain>
    </source>
</reference>
<dbReference type="PANTHER" id="PTHR42796:SF4">
    <property type="entry name" value="FUMARYLACETOACETATE HYDROLASE DOMAIN-CONTAINING PROTEIN 2A"/>
    <property type="match status" value="1"/>
</dbReference>
<dbReference type="EMBL" id="CP142149">
    <property type="protein sequence ID" value="WSE26282.1"/>
    <property type="molecule type" value="Genomic_DNA"/>
</dbReference>
<evidence type="ECO:0000256" key="1">
    <source>
        <dbReference type="ARBA" id="ARBA00010211"/>
    </source>
</evidence>
<comment type="similarity">
    <text evidence="1">Belongs to the FAH family.</text>
</comment>
<dbReference type="InterPro" id="IPR051121">
    <property type="entry name" value="FAH"/>
</dbReference>
<evidence type="ECO:0000256" key="2">
    <source>
        <dbReference type="ARBA" id="ARBA00022723"/>
    </source>
</evidence>
<protein>
    <submittedName>
        <fullName evidence="4">Fumarylacetoacetate hydrolase family protein</fullName>
    </submittedName>
</protein>
<keyword evidence="4" id="KW-0378">Hydrolase</keyword>
<proteinExistence type="inferred from homology"/>
<dbReference type="SUPFAM" id="SSF56529">
    <property type="entry name" value="FAH"/>
    <property type="match status" value="1"/>
</dbReference>
<dbReference type="GO" id="GO:0016787">
    <property type="term" value="F:hydrolase activity"/>
    <property type="evidence" value="ECO:0007669"/>
    <property type="project" value="UniProtKB-KW"/>
</dbReference>
<sequence>MSYATYEFDGRRRVGRVDGDRLVPLRGLTELGLETPADVLAAATELPDEAVALNQVRLCPVVPNPDKIICVGLNYLTHVGETGRELPKYPVLFTKFASSLVGPDDDIVLPAESHQVDYEAELTVVIGRTARRVSKEDALEHVLGYTVANDITMRDYQYKTHQWLQGKAWDRSTPLGPYLVTPGEADVSAAGVRTLLRGEKLQESDTSHLIFDIPTLVSTISEFTTLLPGDLILTGTPGGVGYRREPQLFLADGDEITVEVDGIGRLVNRVRAES</sequence>
<dbReference type="Proteomes" id="UP001330812">
    <property type="component" value="Chromosome"/>
</dbReference>
<dbReference type="RefSeq" id="WP_326565250.1">
    <property type="nucleotide sequence ID" value="NZ_CP142149.1"/>
</dbReference>
<accession>A0ABZ1HXK1</accession>
<dbReference type="PANTHER" id="PTHR42796">
    <property type="entry name" value="FUMARYLACETOACETATE HYDROLASE DOMAIN-CONTAINING PROTEIN 2A-RELATED"/>
    <property type="match status" value="1"/>
</dbReference>
<evidence type="ECO:0000259" key="3">
    <source>
        <dbReference type="Pfam" id="PF01557"/>
    </source>
</evidence>